<dbReference type="PANTHER" id="PTHR47618">
    <property type="entry name" value="BIFUNCTIONAL OLIGORIBONUCLEASE AND PAP PHOSPHATASE NRNA"/>
    <property type="match status" value="1"/>
</dbReference>
<dbReference type="GO" id="GO:0106409">
    <property type="term" value="F:cyclic-di-AMP phosphodiesterase activity"/>
    <property type="evidence" value="ECO:0007669"/>
    <property type="project" value="RHEA"/>
</dbReference>
<keyword evidence="5" id="KW-0378">Hydrolase</keyword>
<dbReference type="InterPro" id="IPR001667">
    <property type="entry name" value="DDH_dom"/>
</dbReference>
<feature type="transmembrane region" description="Helical" evidence="7">
    <location>
        <begin position="39"/>
        <end position="57"/>
    </location>
</feature>
<dbReference type="InterPro" id="IPR014528">
    <property type="entry name" value="GdpP/PdeA"/>
</dbReference>
<feature type="binding site" evidence="6">
    <location>
        <position position="378"/>
    </location>
    <ligand>
        <name>Mn(2+)</name>
        <dbReference type="ChEBI" id="CHEBI:29035"/>
        <label>2</label>
    </ligand>
</feature>
<dbReference type="GO" id="GO:0005524">
    <property type="term" value="F:ATP binding"/>
    <property type="evidence" value="ECO:0007669"/>
    <property type="project" value="InterPro"/>
</dbReference>
<keyword evidence="6" id="KW-0479">Metal-binding</keyword>
<dbReference type="HOGENOM" id="CLU_018278_0_0_9"/>
<dbReference type="SUPFAM" id="SSF64182">
    <property type="entry name" value="DHH phosphoesterases"/>
    <property type="match status" value="1"/>
</dbReference>
<dbReference type="Pfam" id="PF24898">
    <property type="entry name" value="GGDEF_GdpP"/>
    <property type="match status" value="1"/>
</dbReference>
<comment type="similarity">
    <text evidence="5">Belongs to the GdpP/PdeA phosphodiesterase family.</text>
</comment>
<comment type="subcellular location">
    <subcellularLocation>
        <location evidence="1">Cell membrane</location>
        <topology evidence="1">Multi-pass membrane protein</topology>
    </subcellularLocation>
</comment>
<evidence type="ECO:0000313" key="11">
    <source>
        <dbReference type="Proteomes" id="UP000003494"/>
    </source>
</evidence>
<keyword evidence="3 7" id="KW-1133">Transmembrane helix</keyword>
<comment type="function">
    <text evidence="5">Has phosphodiesterase (PDE) activity against cyclic-di-AMP (c-di-AMP).</text>
</comment>
<feature type="binding site" evidence="6">
    <location>
        <position position="470"/>
    </location>
    <ligand>
        <name>Mn(2+)</name>
        <dbReference type="ChEBI" id="CHEBI:29035"/>
        <label>2</label>
    </ligand>
</feature>
<proteinExistence type="inferred from homology"/>
<keyword evidence="2 7" id="KW-0812">Transmembrane</keyword>
<keyword evidence="11" id="KW-1185">Reference proteome</keyword>
<dbReference type="InterPro" id="IPR003156">
    <property type="entry name" value="DHHA1_dom"/>
</dbReference>
<dbReference type="InterPro" id="IPR038763">
    <property type="entry name" value="DHH_sf"/>
</dbReference>
<dbReference type="AlphaFoldDB" id="C4GC56"/>
<evidence type="ECO:0000256" key="2">
    <source>
        <dbReference type="ARBA" id="ARBA00022692"/>
    </source>
</evidence>
<comment type="caution">
    <text evidence="10">The sequence shown here is derived from an EMBL/GenBank/DDBJ whole genome shotgun (WGS) entry which is preliminary data.</text>
</comment>
<dbReference type="InterPro" id="IPR051319">
    <property type="entry name" value="Oligoribo/pAp-PDE_c-di-AMP_PDE"/>
</dbReference>
<dbReference type="STRING" id="626523.GCWU000342_01543"/>
<keyword evidence="4 5" id="KW-0472">Membrane</keyword>
<evidence type="ECO:0000256" key="5">
    <source>
        <dbReference type="PIRNR" id="PIRNR026583"/>
    </source>
</evidence>
<evidence type="ECO:0000259" key="9">
    <source>
        <dbReference type="Pfam" id="PF02272"/>
    </source>
</evidence>
<dbReference type="Pfam" id="PF02272">
    <property type="entry name" value="DHHA1"/>
    <property type="match status" value="1"/>
</dbReference>
<dbReference type="GO" id="GO:0046872">
    <property type="term" value="F:metal ion binding"/>
    <property type="evidence" value="ECO:0007669"/>
    <property type="project" value="UniProtKB-KW"/>
</dbReference>
<dbReference type="eggNOG" id="COG3887">
    <property type="taxonomic scope" value="Bacteria"/>
</dbReference>
<feature type="binding site" evidence="6">
    <location>
        <position position="446"/>
    </location>
    <ligand>
        <name>Mn(2+)</name>
        <dbReference type="ChEBI" id="CHEBI:29035"/>
        <label>1</label>
    </ligand>
</feature>
<organism evidence="10 11">
    <name type="scientific">Shuttleworthella satelles DSM 14600</name>
    <dbReference type="NCBI Taxonomy" id="626523"/>
    <lineage>
        <taxon>Bacteria</taxon>
        <taxon>Bacillati</taxon>
        <taxon>Bacillota</taxon>
        <taxon>Clostridia</taxon>
        <taxon>Lachnospirales</taxon>
        <taxon>Lachnospiraceae</taxon>
        <taxon>Shuttleworthella</taxon>
    </lineage>
</organism>
<feature type="domain" description="DDH" evidence="8">
    <location>
        <begin position="367"/>
        <end position="522"/>
    </location>
</feature>
<evidence type="ECO:0000256" key="6">
    <source>
        <dbReference type="PIRSR" id="PIRSR026583-50"/>
    </source>
</evidence>
<feature type="domain" description="DHHA1" evidence="9">
    <location>
        <begin position="600"/>
        <end position="673"/>
    </location>
</feature>
<dbReference type="PANTHER" id="PTHR47618:SF2">
    <property type="entry name" value="CYCLIC-DI-AMP PHOSPHODIESTERASE GDPP"/>
    <property type="match status" value="1"/>
</dbReference>
<dbReference type="EC" id="3.1.4.-" evidence="5"/>
<name>C4GC56_9FIRM</name>
<feature type="binding site" evidence="6">
    <location>
        <position position="372"/>
    </location>
    <ligand>
        <name>Mn(2+)</name>
        <dbReference type="ChEBI" id="CHEBI:29035"/>
        <label>1</label>
    </ligand>
</feature>
<sequence>MNTLIYRGKLDHYLKAPLYVIVLFVLGDIALFFLNIKLALLAIPCILVYALVIWAFYRWNREQLNREIINFATRYGTVQKELLGKLEIPYALLDTNGRFLWRNEAFFQLAGEDSDFQKSVTSLFGEINKDRIAAIGEDPLVFGLKSDHHTYRATLQQLTIDNFREKKEVTDSLNLSMDRVIAFMLFDETRLVALRQKNIDQELAVAQVSIDNYEETIDSVEAVRRALLVALIDRKVNKYFQSSDAIVRKNDRDKYIVLFQRQYLAKMEEDRFSILEEIKNTKAGNDNEITLSIGIGLGGRSYTQNTEYARAAMDLALGRGGSQAAIKSGDEIRYYGIRGREVEKNTRVKARVKAQALREIMTSRDTILVMGHKITDIDAFGAAVGVYVAARELGKEARIVVDTVTSSLRPLVSLFTGDRGYPEHMIISPEEALQIVDKHTLVVVVDTNRPNYTVAPDLLNRTRHIVVFDHHRQGEEVVQNPVLSYIEPYASSACEMIAEVLQYFSEKVQLRPTEADCIYAGILIDTDNFAAKVGVRTFEAAAYLRRNGADVIRVRKMLREDMATYKARAQVVRDAEVYHDHYAVAICETTEVESPTIVGAQAANELLNIVGIKASFVITDYRGKVYISARSIDEVDVQKLMEQLGGGGHLNIAGAQIAGADIDEVKQKLIGLIDEHVDKGDL</sequence>
<dbReference type="EMBL" id="ACIP02000003">
    <property type="protein sequence ID" value="EEP27998.1"/>
    <property type="molecule type" value="Genomic_DNA"/>
</dbReference>
<comment type="catalytic activity">
    <reaction evidence="5">
        <text>3',3'-c-di-AMP + H2O = 5'-O-phosphonoadenylyl-(3'-&gt;5')-adenosine + H(+)</text>
        <dbReference type="Rhea" id="RHEA:54420"/>
        <dbReference type="ChEBI" id="CHEBI:15377"/>
        <dbReference type="ChEBI" id="CHEBI:15378"/>
        <dbReference type="ChEBI" id="CHEBI:71500"/>
        <dbReference type="ChEBI" id="CHEBI:138171"/>
    </reaction>
</comment>
<protein>
    <recommendedName>
        <fullName evidence="5">Cyclic-di-AMP phosphodiesterase</fullName>
        <ecNumber evidence="5">3.1.4.-</ecNumber>
    </recommendedName>
</protein>
<dbReference type="Gene3D" id="3.90.1640.10">
    <property type="entry name" value="inorganic pyrophosphatase (n-terminal core)"/>
    <property type="match status" value="1"/>
</dbReference>
<gene>
    <name evidence="10" type="ORF">GCWU000342_01543</name>
</gene>
<dbReference type="PIRSF" id="PIRSF026583">
    <property type="entry name" value="YybT"/>
    <property type="match status" value="1"/>
</dbReference>
<dbReference type="RefSeq" id="WP_006906541.1">
    <property type="nucleotide sequence ID" value="NZ_GG665866.1"/>
</dbReference>
<keyword evidence="5" id="KW-1003">Cell membrane</keyword>
<evidence type="ECO:0000313" key="10">
    <source>
        <dbReference type="EMBL" id="EEP27998.1"/>
    </source>
</evidence>
<dbReference type="Proteomes" id="UP000003494">
    <property type="component" value="Unassembled WGS sequence"/>
</dbReference>
<dbReference type="InterPro" id="IPR036640">
    <property type="entry name" value="ABC1_TM_sf"/>
</dbReference>
<feature type="transmembrane region" description="Helical" evidence="7">
    <location>
        <begin position="12"/>
        <end position="33"/>
    </location>
</feature>
<dbReference type="GO" id="GO:0005886">
    <property type="term" value="C:plasma membrane"/>
    <property type="evidence" value="ECO:0007669"/>
    <property type="project" value="UniProtKB-SubCell"/>
</dbReference>
<evidence type="ECO:0000256" key="4">
    <source>
        <dbReference type="ARBA" id="ARBA00023136"/>
    </source>
</evidence>
<evidence type="ECO:0000256" key="7">
    <source>
        <dbReference type="SAM" id="Phobius"/>
    </source>
</evidence>
<evidence type="ECO:0000259" key="8">
    <source>
        <dbReference type="Pfam" id="PF01368"/>
    </source>
</evidence>
<dbReference type="SUPFAM" id="SSF90123">
    <property type="entry name" value="ABC transporter transmembrane region"/>
    <property type="match status" value="1"/>
</dbReference>
<dbReference type="GO" id="GO:0016787">
    <property type="term" value="F:hydrolase activity"/>
    <property type="evidence" value="ECO:0007669"/>
    <property type="project" value="UniProtKB-UniRule"/>
</dbReference>
<dbReference type="Gene3D" id="3.10.310.30">
    <property type="match status" value="1"/>
</dbReference>
<feature type="binding site" evidence="6">
    <location>
        <position position="376"/>
    </location>
    <ligand>
        <name>Mn(2+)</name>
        <dbReference type="ChEBI" id="CHEBI:29035"/>
        <label>1</label>
    </ligand>
</feature>
<accession>C4GC56</accession>
<evidence type="ECO:0000256" key="1">
    <source>
        <dbReference type="ARBA" id="ARBA00004651"/>
    </source>
</evidence>
<evidence type="ECO:0000256" key="3">
    <source>
        <dbReference type="ARBA" id="ARBA00022989"/>
    </source>
</evidence>
<feature type="binding site" evidence="6">
    <location>
        <position position="525"/>
    </location>
    <ligand>
        <name>Mn(2+)</name>
        <dbReference type="ChEBI" id="CHEBI:29035"/>
        <label>2</label>
    </ligand>
</feature>
<dbReference type="FunFam" id="3.90.1640.10:FF:000002">
    <property type="entry name" value="Cyclic-di-AMP phosphodiesterase"/>
    <property type="match status" value="1"/>
</dbReference>
<keyword evidence="6" id="KW-0464">Manganese</keyword>
<reference evidence="10" key="1">
    <citation type="submission" date="2009-04" db="EMBL/GenBank/DDBJ databases">
        <authorList>
            <person name="Weinstock G."/>
            <person name="Sodergren E."/>
            <person name="Clifton S."/>
            <person name="Fulton L."/>
            <person name="Fulton B."/>
            <person name="Courtney L."/>
            <person name="Fronick C."/>
            <person name="Harrison M."/>
            <person name="Strong C."/>
            <person name="Farmer C."/>
            <person name="Delahaunty K."/>
            <person name="Markovic C."/>
            <person name="Hall O."/>
            <person name="Minx P."/>
            <person name="Tomlinson C."/>
            <person name="Mitreva M."/>
            <person name="Nelson J."/>
            <person name="Hou S."/>
            <person name="Wollam A."/>
            <person name="Pepin K.H."/>
            <person name="Johnson M."/>
            <person name="Bhonagiri V."/>
            <person name="Nash W.E."/>
            <person name="Warren W."/>
            <person name="Chinwalla A."/>
            <person name="Mardis E.R."/>
            <person name="Wilson R.K."/>
        </authorList>
    </citation>
    <scope>NUCLEOTIDE SEQUENCE [LARGE SCALE GENOMIC DNA]</scope>
    <source>
        <strain evidence="10">DSM 14600</strain>
    </source>
</reference>
<feature type="binding site" evidence="6">
    <location>
        <position position="446"/>
    </location>
    <ligand>
        <name>Mn(2+)</name>
        <dbReference type="ChEBI" id="CHEBI:29035"/>
        <label>2</label>
    </ligand>
</feature>
<comment type="cofactor">
    <cofactor evidence="6">
        <name>Mn(2+)</name>
        <dbReference type="ChEBI" id="CHEBI:29035"/>
    </cofactor>
    <text evidence="6">For phosphodiesterase activity, probably binds 2 Mn(2+) per subunit.</text>
</comment>
<dbReference type="Pfam" id="PF01368">
    <property type="entry name" value="DHH"/>
    <property type="match status" value="1"/>
</dbReference>
<dbReference type="GO" id="GO:0003676">
    <property type="term" value="F:nucleic acid binding"/>
    <property type="evidence" value="ECO:0007669"/>
    <property type="project" value="UniProtKB-UniRule"/>
</dbReference>